<organism evidence="14 15">
    <name type="scientific">Pochonia chlamydosporia 170</name>
    <dbReference type="NCBI Taxonomy" id="1380566"/>
    <lineage>
        <taxon>Eukaryota</taxon>
        <taxon>Fungi</taxon>
        <taxon>Dikarya</taxon>
        <taxon>Ascomycota</taxon>
        <taxon>Pezizomycotina</taxon>
        <taxon>Sordariomycetes</taxon>
        <taxon>Hypocreomycetidae</taxon>
        <taxon>Hypocreales</taxon>
        <taxon>Clavicipitaceae</taxon>
        <taxon>Pochonia</taxon>
    </lineage>
</organism>
<evidence type="ECO:0000256" key="6">
    <source>
        <dbReference type="ARBA" id="ARBA00022833"/>
    </source>
</evidence>
<evidence type="ECO:0000256" key="3">
    <source>
        <dbReference type="ARBA" id="ARBA00022723"/>
    </source>
</evidence>
<dbReference type="KEGG" id="pchm:VFPPC_00975"/>
<reference evidence="14 15" key="1">
    <citation type="journal article" date="2016" name="PLoS Pathog.">
        <title>Biosynthesis of antibiotic leucinostatins in bio-control fungus Purpureocillium lilacinum and their inhibition on phytophthora revealed by genome mining.</title>
        <authorList>
            <person name="Wang G."/>
            <person name="Liu Z."/>
            <person name="Lin R."/>
            <person name="Li E."/>
            <person name="Mao Z."/>
            <person name="Ling J."/>
            <person name="Yang Y."/>
            <person name="Yin W.B."/>
            <person name="Xie B."/>
        </authorList>
    </citation>
    <scope>NUCLEOTIDE SEQUENCE [LARGE SCALE GENOMIC DNA]</scope>
    <source>
        <strain evidence="14">170</strain>
    </source>
</reference>
<dbReference type="EMBL" id="LSBJ02000001">
    <property type="protein sequence ID" value="OAQ73201.1"/>
    <property type="molecule type" value="Genomic_DNA"/>
</dbReference>
<dbReference type="Proteomes" id="UP000078397">
    <property type="component" value="Unassembled WGS sequence"/>
</dbReference>
<feature type="compositionally biased region" description="Low complexity" evidence="10">
    <location>
        <begin position="54"/>
        <end position="80"/>
    </location>
</feature>
<dbReference type="InterPro" id="IPR028077">
    <property type="entry name" value="UAE_UbL_dom"/>
</dbReference>
<dbReference type="InterPro" id="IPR030661">
    <property type="entry name" value="Uba2"/>
</dbReference>
<evidence type="ECO:0000259" key="11">
    <source>
        <dbReference type="Pfam" id="PF00899"/>
    </source>
</evidence>
<protein>
    <recommendedName>
        <fullName evidence="8">Ubiquitin-activating enzyme E1-like</fullName>
    </recommendedName>
</protein>
<dbReference type="InterPro" id="IPR042449">
    <property type="entry name" value="Ub-E1_IAD_1"/>
</dbReference>
<dbReference type="FunFam" id="3.40.50.720:FF:000618">
    <property type="entry name" value="SUMO-activating enzyme subunit 2"/>
    <property type="match status" value="1"/>
</dbReference>
<evidence type="ECO:0000256" key="7">
    <source>
        <dbReference type="ARBA" id="ARBA00022840"/>
    </source>
</evidence>
<evidence type="ECO:0000256" key="8">
    <source>
        <dbReference type="ARBA" id="ARBA00073512"/>
    </source>
</evidence>
<dbReference type="OrthoDB" id="10255449at2759"/>
<dbReference type="Pfam" id="PF14732">
    <property type="entry name" value="UAE_UbL"/>
    <property type="match status" value="1"/>
</dbReference>
<evidence type="ECO:0000256" key="2">
    <source>
        <dbReference type="ARBA" id="ARBA00005673"/>
    </source>
</evidence>
<dbReference type="GO" id="GO:0005737">
    <property type="term" value="C:cytoplasm"/>
    <property type="evidence" value="ECO:0007669"/>
    <property type="project" value="TreeGrafter"/>
</dbReference>
<keyword evidence="5" id="KW-0833">Ubl conjugation pathway</keyword>
<evidence type="ECO:0000259" key="12">
    <source>
        <dbReference type="Pfam" id="PF10585"/>
    </source>
</evidence>
<keyword evidence="7" id="KW-0067">ATP-binding</keyword>
<dbReference type="InterPro" id="IPR019572">
    <property type="entry name" value="UBA_E1_SCCH"/>
</dbReference>
<feature type="domain" description="THIF-type NAD/FAD binding fold" evidence="11">
    <location>
        <begin position="109"/>
        <end position="537"/>
    </location>
</feature>
<dbReference type="Pfam" id="PF10585">
    <property type="entry name" value="UBA_E1_SCCH"/>
    <property type="match status" value="1"/>
</dbReference>
<dbReference type="AlphaFoldDB" id="A0A179G6Z4"/>
<evidence type="ECO:0000256" key="9">
    <source>
        <dbReference type="PROSITE-ProRule" id="PRU10132"/>
    </source>
</evidence>
<dbReference type="SUPFAM" id="SSF69572">
    <property type="entry name" value="Activating enzymes of the ubiquitin-like proteins"/>
    <property type="match status" value="1"/>
</dbReference>
<evidence type="ECO:0000256" key="10">
    <source>
        <dbReference type="SAM" id="MobiDB-lite"/>
    </source>
</evidence>
<feature type="compositionally biased region" description="Basic and acidic residues" evidence="10">
    <location>
        <begin position="676"/>
        <end position="692"/>
    </location>
</feature>
<keyword evidence="3" id="KW-0479">Metal-binding</keyword>
<sequence length="721" mass="78896">MEAPNQANDPAAPSVSESVPVPVPVPPATDAPAAAVDAVDAADAVKGEAAKAEQVQSQPQQQPQPSQDTQQKDAQASLPTQQPPPAAPKQQNSARPSVMARDRFNHQSLGASLNSSVKQARVLLVGAGGIGCELLKNLVLTGFSEVHIVDLDTIDLSNLNRQFLFRQEHIKKPKALVAMAAAQKFNPNVKIVAHHANIKDHAYSVPWFRGFKIVFNALDNLEARRHVNKMCLAADVPLIESGTTGFNGQVQVIKKGVTACYDCTVKETPKTFPICTIRSTPSQPIHCIVWGKSYLLNEIFGVSEDQTAFDHSEDAENAHEIEELKKESEALEKIRDAVGTDTFPQMLFDKVFNSDIERLRSVEDMWKSRRKPEPLKYETVFTQATDAIASKDEILSDDQRVWTLEENLVVFRDSLDRLSKRMLELKKNSKGQSGPEPVISFDKDDIDTLDFVASSANIRSTIFGIDRKSRFNIKEMAGNIIPAIATTNAIVAGLCVLEAFKVLKGDYTQAKEIFLQPFAPTRLLGSDISRQPNPDCPVCGVFNAGVQVDPHKATLSDVVEDIVKAQLGFAEKEFVLNNEVGILYDADETENLPKKLSDLGIKSGSFLTVIDEDDEEPLVNVVLYIENHDFKEGEKPIKMELSERPEIPRKPKKAATATNGAANGIQQNGNLTASDAENKGLKRAHQGDDGQPTKKARLSGATDDDVVLVQDDDGTIVISDD</sequence>
<dbReference type="PANTHER" id="PTHR10953:SF5">
    <property type="entry name" value="SUMO-ACTIVATING ENZYME SUBUNIT 2"/>
    <property type="match status" value="1"/>
</dbReference>
<dbReference type="InterPro" id="IPR045886">
    <property type="entry name" value="ThiF/MoeB/HesA"/>
</dbReference>
<dbReference type="UniPathway" id="UPA00886"/>
<comment type="similarity">
    <text evidence="2">Belongs to the ubiquitin-activating E1 family.</text>
</comment>
<keyword evidence="15" id="KW-1185">Reference proteome</keyword>
<accession>A0A179G6Z4</accession>
<dbReference type="InterPro" id="IPR035985">
    <property type="entry name" value="Ubiquitin-activating_enz"/>
</dbReference>
<feature type="region of interest" description="Disordered" evidence="10">
    <location>
        <begin position="1"/>
        <end position="97"/>
    </location>
</feature>
<dbReference type="GeneID" id="28844882"/>
<dbReference type="Gene3D" id="3.50.50.80">
    <property type="entry name" value="Ubiquitin-activating enzyme E1, inactive adenylation domain, subdomain 1"/>
    <property type="match status" value="1"/>
</dbReference>
<keyword evidence="4" id="KW-0547">Nucleotide-binding</keyword>
<feature type="active site" description="Glycyl thioester intermediate" evidence="9">
    <location>
        <position position="275"/>
    </location>
</feature>
<feature type="compositionally biased region" description="Low complexity" evidence="10">
    <location>
        <begin position="654"/>
        <end position="670"/>
    </location>
</feature>
<feature type="compositionally biased region" description="Low complexity" evidence="10">
    <location>
        <begin position="9"/>
        <end position="20"/>
    </location>
</feature>
<dbReference type="STRING" id="1380566.A0A179G6Z4"/>
<evidence type="ECO:0000313" key="14">
    <source>
        <dbReference type="EMBL" id="OAQ73201.1"/>
    </source>
</evidence>
<dbReference type="GO" id="GO:0005524">
    <property type="term" value="F:ATP binding"/>
    <property type="evidence" value="ECO:0007669"/>
    <property type="project" value="UniProtKB-KW"/>
</dbReference>
<comment type="caution">
    <text evidence="14">The sequence shown here is derived from an EMBL/GenBank/DDBJ whole genome shotgun (WGS) entry which is preliminary data.</text>
</comment>
<dbReference type="GO" id="GO:0031510">
    <property type="term" value="C:SUMO activating enzyme complex"/>
    <property type="evidence" value="ECO:0007669"/>
    <property type="project" value="TreeGrafter"/>
</dbReference>
<dbReference type="GO" id="GO:0016925">
    <property type="term" value="P:protein sumoylation"/>
    <property type="evidence" value="ECO:0007669"/>
    <property type="project" value="UniProtKB-UniPathway"/>
</dbReference>
<dbReference type="FunFam" id="3.50.50.80:FF:000004">
    <property type="entry name" value="Ubiquitin-activating enzyme E1-like"/>
    <property type="match status" value="1"/>
</dbReference>
<evidence type="ECO:0000313" key="15">
    <source>
        <dbReference type="Proteomes" id="UP000078397"/>
    </source>
</evidence>
<dbReference type="Gene3D" id="3.10.290.20">
    <property type="entry name" value="Ubiquitin-like 2 activating enzyme e1b. Chain: B, domain 3"/>
    <property type="match status" value="1"/>
</dbReference>
<dbReference type="GO" id="GO:0019948">
    <property type="term" value="F:SUMO activating enzyme activity"/>
    <property type="evidence" value="ECO:0007669"/>
    <property type="project" value="TreeGrafter"/>
</dbReference>
<evidence type="ECO:0000259" key="13">
    <source>
        <dbReference type="Pfam" id="PF14732"/>
    </source>
</evidence>
<dbReference type="Pfam" id="PF00899">
    <property type="entry name" value="ThiF"/>
    <property type="match status" value="1"/>
</dbReference>
<evidence type="ECO:0000256" key="1">
    <source>
        <dbReference type="ARBA" id="ARBA00004718"/>
    </source>
</evidence>
<proteinExistence type="inferred from homology"/>
<feature type="domain" description="Ubiquitin/SUMO-activating enzyme ubiquitin-like" evidence="13">
    <location>
        <begin position="546"/>
        <end position="627"/>
    </location>
</feature>
<keyword evidence="6" id="KW-0862">Zinc</keyword>
<dbReference type="GO" id="GO:0046872">
    <property type="term" value="F:metal ion binding"/>
    <property type="evidence" value="ECO:0007669"/>
    <property type="project" value="UniProtKB-KW"/>
</dbReference>
<dbReference type="RefSeq" id="XP_018149284.1">
    <property type="nucleotide sequence ID" value="XM_018280888.1"/>
</dbReference>
<evidence type="ECO:0000256" key="5">
    <source>
        <dbReference type="ARBA" id="ARBA00022786"/>
    </source>
</evidence>
<name>A0A179G6Z4_METCM</name>
<dbReference type="Gene3D" id="1.10.10.520">
    <property type="entry name" value="Ubiquitin activating enzymes (Uba3). Chain: B, domain 2"/>
    <property type="match status" value="1"/>
</dbReference>
<gene>
    <name evidence="14" type="ORF">VFPPC_00975</name>
</gene>
<feature type="region of interest" description="Disordered" evidence="10">
    <location>
        <begin position="644"/>
        <end position="706"/>
    </location>
</feature>
<dbReference type="InterPro" id="IPR033127">
    <property type="entry name" value="UBQ-activ_enz_E1_Cys_AS"/>
</dbReference>
<evidence type="ECO:0000256" key="4">
    <source>
        <dbReference type="ARBA" id="ARBA00022741"/>
    </source>
</evidence>
<feature type="compositionally biased region" description="Low complexity" evidence="10">
    <location>
        <begin position="30"/>
        <end position="42"/>
    </location>
</feature>
<feature type="domain" description="Ubiquitin-activating enzyme SCCH" evidence="12">
    <location>
        <begin position="378"/>
        <end position="474"/>
    </location>
</feature>
<dbReference type="InterPro" id="IPR000594">
    <property type="entry name" value="ThiF_NAD_FAD-bd"/>
</dbReference>
<dbReference type="PROSITE" id="PS00865">
    <property type="entry name" value="UBIQUITIN_ACTIVAT_2"/>
    <property type="match status" value="1"/>
</dbReference>
<dbReference type="PANTHER" id="PTHR10953">
    <property type="entry name" value="UBIQUITIN-ACTIVATING ENZYME E1"/>
    <property type="match status" value="1"/>
</dbReference>
<dbReference type="PIRSF" id="PIRSF039133">
    <property type="entry name" value="SUMO_E1B"/>
    <property type="match status" value="1"/>
</dbReference>
<comment type="pathway">
    <text evidence="1">Protein modification; protein sumoylation.</text>
</comment>
<dbReference type="InterPro" id="IPR023318">
    <property type="entry name" value="Ub_act_enz_dom_a_sf"/>
</dbReference>
<dbReference type="CDD" id="cd01489">
    <property type="entry name" value="Uba2_SUMO"/>
    <property type="match status" value="1"/>
</dbReference>
<dbReference type="FunFam" id="3.10.290.20:FF:000005">
    <property type="entry name" value="Ubiquitin-activating enzyme E1-like"/>
    <property type="match status" value="1"/>
</dbReference>